<evidence type="ECO:0000256" key="1">
    <source>
        <dbReference type="SAM" id="Coils"/>
    </source>
</evidence>
<protein>
    <submittedName>
        <fullName evidence="4">Rw1 protein</fullName>
    </submittedName>
</protein>
<dbReference type="GO" id="GO:0016020">
    <property type="term" value="C:membrane"/>
    <property type="evidence" value="ECO:0007669"/>
    <property type="project" value="TreeGrafter"/>
</dbReference>
<accession>A0AAV8AIF5</accession>
<proteinExistence type="predicted"/>
<dbReference type="PANTHER" id="PTHR22050">
    <property type="entry name" value="RW1 PROTEIN HOMOLOG"/>
    <property type="match status" value="1"/>
</dbReference>
<dbReference type="EMBL" id="JANTQA010000008">
    <property type="protein sequence ID" value="KAJ3451690.1"/>
    <property type="molecule type" value="Genomic_DNA"/>
</dbReference>
<evidence type="ECO:0000259" key="3">
    <source>
        <dbReference type="Pfam" id="PF24499"/>
    </source>
</evidence>
<dbReference type="InterPro" id="IPR055436">
    <property type="entry name" value="Ig_TMEM131L_4"/>
</dbReference>
<dbReference type="Pfam" id="PF24499">
    <property type="entry name" value="Ig_TMEM131L_4"/>
    <property type="match status" value="1"/>
</dbReference>
<organism evidence="4 5">
    <name type="scientific">Anaeramoeba flamelloides</name>
    <dbReference type="NCBI Taxonomy" id="1746091"/>
    <lineage>
        <taxon>Eukaryota</taxon>
        <taxon>Metamonada</taxon>
        <taxon>Anaeramoebidae</taxon>
        <taxon>Anaeramoeba</taxon>
    </lineage>
</organism>
<comment type="caution">
    <text evidence="4">The sequence shown here is derived from an EMBL/GenBank/DDBJ whole genome shotgun (WGS) entry which is preliminary data.</text>
</comment>
<dbReference type="PANTHER" id="PTHR22050:SF0">
    <property type="entry name" value="TRANSMEMBRANE PROTEIN 131 HOMOLOG"/>
    <property type="match status" value="1"/>
</dbReference>
<feature type="region of interest" description="Disordered" evidence="2">
    <location>
        <begin position="403"/>
        <end position="435"/>
    </location>
</feature>
<sequence length="1346" mass="157163">MNFKKENNSKFSKFQITYSALKTGFNYFKILIKPNFTSEFSVLVYGNVLPSSFGLDSNYEIFVNGLESSKLPLTFYNPSPTNTLQITRIHSSNENWVLKRTQKTDKSPPNKIKSHFKSLPAESTRIVVLVRLPDNYDQEDCNTMMTIDTNLYTFRFPIRCLKFNNSLHFPNKIDLKPTIFLQSKSKMSPPKSMISIQFRNLNSHPLFVQKIQPYSFIKKQNFHFSQKSYKILPKNIFNLPITISHHKKSLGLFSGVINFMIDNNKFPSQVFYQGEIIKGGIKCDNNTTNILTGKVENIIENKIINCINDFNKPLIVFSVSSNDPNFQVLPINPQIIERGNSISNLSYNLNKNLIFNLNYVSEIELLTNFGIQKIQINFFTGELIVKNLETRSNVKSTGNEKANLNENEIPKGNKKEGTKQIGNKETQSKQKENNQGIKKQEIDFGIFSTNKIQTKNISIYNPNIQQIEILNIETNFSCLKIFYQKKNLLNKNKRGALIVEPNEIIFFSVKLKLKKEQNIKKYLNFVTLYQNYNFTIIGESKKGNLTMTPNQINININSLDETIERGIYLYNYFRNNITITNIACNDQKINVLRHRNFVKAQSKRKIGKIIFEPSSLFDLKYFVYQKEDKKNIKEFIYNLKNYQNLFTKEIQNTCLFLNNKIKNFPKHLNILFDLNNIMKLLIQMKKEHDVINIINTNITMESDKWHPIRLPIQINYNKPKIIFKNRIHFKKLPVQYINSKKIYVYNPSNSPLEIEVFPFVLKKKFFNVLLKKKNINFTKSFFQKEQFMDKGDNGFKKTNVDENDIDSITFSNIFENAFQFDQNIINNYLKYSTKMKKADNKMLIPPKTKKMIGYLHFQPKELHKYKGYIIIKNNLTILDYCKVTGLGGEGILTIKEPSLNFEITNTEFLDQIDSLSINYQETNITNLIFKRNIIISNSGNLPIKINAIKQINNKDNGNSNCGGDESYGIFLNYRNRISSIIIPEKKSMKIPIIIKPNYSKAILQTTIIIESTHKKYQFQIKVNFPKKTIKTFSKLLPLTAFEILTNITLISVFIIVNSYVSYNCINEILNFKENELMISKNNNWMLTNVVVWEKKKKKKINEMCSDLIQKKFFETIDSNNIRKSILFNNNNQSKNNNNILDKKKNNPISFHNNNGDNIILHGNGCEEKNFPNNNDIKNIANSTIEYRNGNEYIPKNCTANQKLNYNFNNYINNFNFCNTKKTLFIENRQLIKNKIMQSNAEIIQLRKKFSSLNNNNSRASLKNLTNFDFFTFSLFNQDRSLGFSQEIFSFNKLKISHQKNKHWLNDLKKPSEQNLQTQTLQNPFFTKSNNQFLFLNWVSNKPILNL</sequence>
<keyword evidence="1" id="KW-0175">Coiled coil</keyword>
<reference evidence="4" key="1">
    <citation type="submission" date="2022-08" db="EMBL/GenBank/DDBJ databases">
        <title>Novel sulphate-reducing endosymbionts in the free-living metamonad Anaeramoeba.</title>
        <authorList>
            <person name="Jerlstrom-Hultqvist J."/>
            <person name="Cepicka I."/>
            <person name="Gallot-Lavallee L."/>
            <person name="Salas-Leiva D."/>
            <person name="Curtis B.A."/>
            <person name="Zahonova K."/>
            <person name="Pipaliya S."/>
            <person name="Dacks J."/>
            <person name="Roger A.J."/>
        </authorList>
    </citation>
    <scope>NUCLEOTIDE SEQUENCE</scope>
    <source>
        <strain evidence="4">Busselton2</strain>
    </source>
</reference>
<gene>
    <name evidence="4" type="ORF">M0812_03443</name>
</gene>
<feature type="domain" description="TMEM131L fourth Ig-like" evidence="3">
    <location>
        <begin position="727"/>
        <end position="887"/>
    </location>
</feature>
<feature type="compositionally biased region" description="Basic and acidic residues" evidence="2">
    <location>
        <begin position="426"/>
        <end position="435"/>
    </location>
</feature>
<evidence type="ECO:0000313" key="5">
    <source>
        <dbReference type="Proteomes" id="UP001146793"/>
    </source>
</evidence>
<evidence type="ECO:0000256" key="2">
    <source>
        <dbReference type="SAM" id="MobiDB-lite"/>
    </source>
</evidence>
<evidence type="ECO:0000313" key="4">
    <source>
        <dbReference type="EMBL" id="KAJ3451690.1"/>
    </source>
</evidence>
<dbReference type="Proteomes" id="UP001146793">
    <property type="component" value="Unassembled WGS sequence"/>
</dbReference>
<name>A0AAV8AIF5_9EUKA</name>
<dbReference type="InterPro" id="IPR039877">
    <property type="entry name" value="TMEM131-like"/>
</dbReference>
<feature type="compositionally biased region" description="Basic and acidic residues" evidence="2">
    <location>
        <begin position="408"/>
        <end position="418"/>
    </location>
</feature>
<feature type="coiled-coil region" evidence="1">
    <location>
        <begin position="1228"/>
        <end position="1255"/>
    </location>
</feature>